<dbReference type="InterPro" id="IPR025754">
    <property type="entry name" value="TRC8_N_dom"/>
</dbReference>
<keyword evidence="4 8" id="KW-0863">Zinc-finger</keyword>
<keyword evidence="6 10" id="KW-1133">Transmembrane helix</keyword>
<dbReference type="Gene3D" id="3.30.40.10">
    <property type="entry name" value="Zinc/RING finger domain, C3HC4 (zinc finger)"/>
    <property type="match status" value="1"/>
</dbReference>
<comment type="caution">
    <text evidence="12">The sequence shown here is derived from an EMBL/GenBank/DDBJ whole genome shotgun (WGS) entry which is preliminary data.</text>
</comment>
<dbReference type="PANTHER" id="PTHR22763">
    <property type="entry name" value="RING ZINC FINGER PROTEIN"/>
    <property type="match status" value="1"/>
</dbReference>
<feature type="domain" description="RING-type" evidence="11">
    <location>
        <begin position="532"/>
        <end position="570"/>
    </location>
</feature>
<feature type="transmembrane region" description="Helical" evidence="10">
    <location>
        <begin position="279"/>
        <end position="300"/>
    </location>
</feature>
<feature type="region of interest" description="Disordered" evidence="9">
    <location>
        <begin position="579"/>
        <end position="636"/>
    </location>
</feature>
<feature type="compositionally biased region" description="Basic and acidic residues" evidence="9">
    <location>
        <begin position="616"/>
        <end position="628"/>
    </location>
</feature>
<feature type="transmembrane region" description="Helical" evidence="10">
    <location>
        <begin position="403"/>
        <end position="431"/>
    </location>
</feature>
<proteinExistence type="predicted"/>
<keyword evidence="13" id="KW-1185">Reference proteome</keyword>
<dbReference type="CDD" id="cd16476">
    <property type="entry name" value="RING-H2_RNF139-like"/>
    <property type="match status" value="1"/>
</dbReference>
<feature type="transmembrane region" description="Helical" evidence="10">
    <location>
        <begin position="75"/>
        <end position="92"/>
    </location>
</feature>
<feature type="transmembrane region" description="Helical" evidence="10">
    <location>
        <begin position="377"/>
        <end position="397"/>
    </location>
</feature>
<dbReference type="GO" id="GO:0008270">
    <property type="term" value="F:zinc ion binding"/>
    <property type="evidence" value="ECO:0007669"/>
    <property type="project" value="UniProtKB-KW"/>
</dbReference>
<evidence type="ECO:0000256" key="4">
    <source>
        <dbReference type="ARBA" id="ARBA00022771"/>
    </source>
</evidence>
<dbReference type="InterPro" id="IPR001841">
    <property type="entry name" value="Znf_RING"/>
</dbReference>
<name>A0AAV3ADX5_PYXAD</name>
<evidence type="ECO:0000259" key="11">
    <source>
        <dbReference type="PROSITE" id="PS50089"/>
    </source>
</evidence>
<dbReference type="SMART" id="SM00184">
    <property type="entry name" value="RING"/>
    <property type="match status" value="1"/>
</dbReference>
<evidence type="ECO:0000256" key="3">
    <source>
        <dbReference type="ARBA" id="ARBA00022723"/>
    </source>
</evidence>
<dbReference type="Pfam" id="PF13705">
    <property type="entry name" value="TRC8_N"/>
    <property type="match status" value="1"/>
</dbReference>
<evidence type="ECO:0000256" key="10">
    <source>
        <dbReference type="SAM" id="Phobius"/>
    </source>
</evidence>
<feature type="transmembrane region" description="Helical" evidence="10">
    <location>
        <begin position="451"/>
        <end position="470"/>
    </location>
</feature>
<dbReference type="PANTHER" id="PTHR22763:SF164">
    <property type="entry name" value="RING FINGER PROTEIN 145-LIKE"/>
    <property type="match status" value="1"/>
</dbReference>
<dbReference type="GO" id="GO:0043161">
    <property type="term" value="P:proteasome-mediated ubiquitin-dependent protein catabolic process"/>
    <property type="evidence" value="ECO:0007669"/>
    <property type="project" value="TreeGrafter"/>
</dbReference>
<feature type="transmembrane region" description="Helical" evidence="10">
    <location>
        <begin position="206"/>
        <end position="236"/>
    </location>
</feature>
<evidence type="ECO:0000256" key="7">
    <source>
        <dbReference type="ARBA" id="ARBA00023136"/>
    </source>
</evidence>
<dbReference type="SUPFAM" id="SSF57850">
    <property type="entry name" value="RING/U-box"/>
    <property type="match status" value="1"/>
</dbReference>
<dbReference type="SMART" id="SM00744">
    <property type="entry name" value="RINGv"/>
    <property type="match status" value="1"/>
</dbReference>
<dbReference type="GO" id="GO:0012505">
    <property type="term" value="C:endomembrane system"/>
    <property type="evidence" value="ECO:0007669"/>
    <property type="project" value="TreeGrafter"/>
</dbReference>
<organism evidence="12 13">
    <name type="scientific">Pyxicephalus adspersus</name>
    <name type="common">African bullfrog</name>
    <dbReference type="NCBI Taxonomy" id="30357"/>
    <lineage>
        <taxon>Eukaryota</taxon>
        <taxon>Metazoa</taxon>
        <taxon>Chordata</taxon>
        <taxon>Craniata</taxon>
        <taxon>Vertebrata</taxon>
        <taxon>Euteleostomi</taxon>
        <taxon>Amphibia</taxon>
        <taxon>Batrachia</taxon>
        <taxon>Anura</taxon>
        <taxon>Neobatrachia</taxon>
        <taxon>Ranoidea</taxon>
        <taxon>Pyxicephalidae</taxon>
        <taxon>Pyxicephalinae</taxon>
        <taxon>Pyxicephalus</taxon>
    </lineage>
</organism>
<dbReference type="PROSITE" id="PS50089">
    <property type="entry name" value="ZF_RING_2"/>
    <property type="match status" value="1"/>
</dbReference>
<dbReference type="GO" id="GO:0036503">
    <property type="term" value="P:ERAD pathway"/>
    <property type="evidence" value="ECO:0007669"/>
    <property type="project" value="TreeGrafter"/>
</dbReference>
<dbReference type="Proteomes" id="UP001181693">
    <property type="component" value="Unassembled WGS sequence"/>
</dbReference>
<dbReference type="EMBL" id="DYDO01000003">
    <property type="protein sequence ID" value="DBA29506.1"/>
    <property type="molecule type" value="Genomic_DNA"/>
</dbReference>
<evidence type="ECO:0000256" key="8">
    <source>
        <dbReference type="PROSITE-ProRule" id="PRU00175"/>
    </source>
</evidence>
<comment type="subcellular location">
    <subcellularLocation>
        <location evidence="1">Membrane</location>
        <topology evidence="1">Multi-pass membrane protein</topology>
    </subcellularLocation>
</comment>
<reference evidence="12" key="1">
    <citation type="thesis" date="2020" institute="ProQuest LLC" country="789 East Eisenhower Parkway, Ann Arbor, MI, USA">
        <title>Comparative Genomics and Chromosome Evolution.</title>
        <authorList>
            <person name="Mudd A.B."/>
        </authorList>
    </citation>
    <scope>NUCLEOTIDE SEQUENCE</scope>
    <source>
        <strain evidence="12">1538</strain>
        <tissue evidence="12">Blood</tissue>
    </source>
</reference>
<evidence type="ECO:0000313" key="13">
    <source>
        <dbReference type="Proteomes" id="UP001181693"/>
    </source>
</evidence>
<evidence type="ECO:0000256" key="5">
    <source>
        <dbReference type="ARBA" id="ARBA00022833"/>
    </source>
</evidence>
<accession>A0AAV3ADX5</accession>
<protein>
    <recommendedName>
        <fullName evidence="11">RING-type domain-containing protein</fullName>
    </recommendedName>
</protein>
<dbReference type="InterPro" id="IPR013083">
    <property type="entry name" value="Znf_RING/FYVE/PHD"/>
</dbReference>
<evidence type="ECO:0000256" key="9">
    <source>
        <dbReference type="SAM" id="MobiDB-lite"/>
    </source>
</evidence>
<dbReference type="GO" id="GO:0061630">
    <property type="term" value="F:ubiquitin protein ligase activity"/>
    <property type="evidence" value="ECO:0007669"/>
    <property type="project" value="TreeGrafter"/>
</dbReference>
<keyword evidence="7 10" id="KW-0472">Membrane</keyword>
<dbReference type="GO" id="GO:0016020">
    <property type="term" value="C:membrane"/>
    <property type="evidence" value="ECO:0007669"/>
    <property type="project" value="UniProtKB-SubCell"/>
</dbReference>
<evidence type="ECO:0000256" key="1">
    <source>
        <dbReference type="ARBA" id="ARBA00004141"/>
    </source>
</evidence>
<keyword evidence="3" id="KW-0479">Metal-binding</keyword>
<dbReference type="InterPro" id="IPR011016">
    <property type="entry name" value="Znf_RING-CH"/>
</dbReference>
<feature type="compositionally biased region" description="Acidic residues" evidence="9">
    <location>
        <begin position="579"/>
        <end position="591"/>
    </location>
</feature>
<dbReference type="Pfam" id="PF13639">
    <property type="entry name" value="zf-RING_2"/>
    <property type="match status" value="1"/>
</dbReference>
<evidence type="ECO:0000256" key="6">
    <source>
        <dbReference type="ARBA" id="ARBA00022989"/>
    </source>
</evidence>
<evidence type="ECO:0000256" key="2">
    <source>
        <dbReference type="ARBA" id="ARBA00022692"/>
    </source>
</evidence>
<keyword evidence="5" id="KW-0862">Zinc</keyword>
<feature type="transmembrane region" description="Helical" evidence="10">
    <location>
        <begin position="112"/>
        <end position="134"/>
    </location>
</feature>
<dbReference type="AlphaFoldDB" id="A0AAV3ADX5"/>
<dbReference type="InterPro" id="IPR050731">
    <property type="entry name" value="HRD1_E3_ubiq-ligases"/>
</dbReference>
<evidence type="ECO:0000313" key="12">
    <source>
        <dbReference type="EMBL" id="DBA29506.1"/>
    </source>
</evidence>
<feature type="transmembrane region" description="Helical" evidence="10">
    <location>
        <begin position="476"/>
        <end position="495"/>
    </location>
</feature>
<sequence length="908" mass="104226">MLNLEDVANVALRVPPIVLLDLLYRWDVEEFKGEFSHPAYNTSSFYSYLLCNVYYLAHVVCTLLVILPLRHLVNIYLYLLTALLLYVAHQTVRDYIRWELDDGYLGTMYEDYTSLTRSVSTLTGLVMVCTLCSLLMRTRQAWLFSAPVLPLLARLAGVPLPSLPLFNTISTGATLLVMCYVALSGFRPLCRLFAMAYEQLTQNMELYRLVALGMALWTQLAVSAIFLVFWLVLYLLQVYSSLSSKPGILEQQGPVFILLNSVSECCGTPYCLLGLTFTVSYLALGVLNLCKFYLMGFAAFQNGNAMHRGVTEGVTLMLLSLQTGLLELQVLQRTFLLSIIFFIVVTSTLQSMIEIADPVVLALAATGNRRVWKHTRCLSLCLFLLFFPTFMAYKIAYIFHMDFWLLILVSSCLLTSLQVLGTLFLYALFMIEQLQDSQVERMDEIIYGVNAISRVLEFLVALCVVAYGTWESIFGEWSWMGVSVIIVHSYFNVWLRAQSGWKNFLLRREAAKKISHLPRATEEELRAHNDVCSICFQEMSIAVITVCNHFFHSDCLKKWLYVQDTCPLCHQLVRAMGRDEEEVEDSDENSDSDEKGAEEQGGIWPEGEDGVGPQEESVKKSQPGDHQVESQTFVGENHHVVEEATCQETKQETETVPNRKVEEGILEDPMHYLGLEDDHYRKEQEEEVLCKEAQEEVYEKEISCSKEYVLQTREQKEELHFSKEQTTEEFLHNKKENISFIEDQEVVPFWKPVQETEQDQYRLEEVPCKEEVRVLCRATEKVIDKISNKQAQKVDVSCREKKTVQTLNRKLEEVPYKKVQNEVIHCSQEKLCKTKQSVSGRKSIEVPYRGNEEVAGEDSYMKEQDAVPCRKQEQVLYKEVGEVEEENLYRKQVEEVPRMERGTGSLQE</sequence>
<gene>
    <name evidence="12" type="ORF">GDO54_009729</name>
</gene>
<feature type="transmembrane region" description="Helical" evidence="10">
    <location>
        <begin position="166"/>
        <end position="186"/>
    </location>
</feature>
<feature type="transmembrane region" description="Helical" evidence="10">
    <location>
        <begin position="45"/>
        <end position="68"/>
    </location>
</feature>
<keyword evidence="2 10" id="KW-0812">Transmembrane</keyword>
<feature type="transmembrane region" description="Helical" evidence="10">
    <location>
        <begin position="141"/>
        <end position="160"/>
    </location>
</feature>